<feature type="region of interest" description="Disordered" evidence="1">
    <location>
        <begin position="59"/>
        <end position="91"/>
    </location>
</feature>
<comment type="caution">
    <text evidence="3">The sequence shown here is derived from an EMBL/GenBank/DDBJ whole genome shotgun (WGS) entry which is preliminary data.</text>
</comment>
<keyword evidence="2" id="KW-0732">Signal</keyword>
<organism evidence="3 4">
    <name type="scientific">Colletotrichum melonis</name>
    <dbReference type="NCBI Taxonomy" id="1209925"/>
    <lineage>
        <taxon>Eukaryota</taxon>
        <taxon>Fungi</taxon>
        <taxon>Dikarya</taxon>
        <taxon>Ascomycota</taxon>
        <taxon>Pezizomycotina</taxon>
        <taxon>Sordariomycetes</taxon>
        <taxon>Hypocreomycetidae</taxon>
        <taxon>Glomerellales</taxon>
        <taxon>Glomerellaceae</taxon>
        <taxon>Colletotrichum</taxon>
        <taxon>Colletotrichum acutatum species complex</taxon>
    </lineage>
</organism>
<feature type="non-terminal residue" evidence="3">
    <location>
        <position position="1"/>
    </location>
</feature>
<dbReference type="Proteomes" id="UP001239795">
    <property type="component" value="Unassembled WGS sequence"/>
</dbReference>
<evidence type="ECO:0000313" key="4">
    <source>
        <dbReference type="Proteomes" id="UP001239795"/>
    </source>
</evidence>
<proteinExistence type="predicted"/>
<accession>A0AAI9XMX7</accession>
<sequence length="112" mass="12161">GRQTGRTQARLLLGLILSAAEACALVLDSTCVSAKTSFPSQLDPKCIIRTSSSFRNPFRNPIQGSLHHPDFDLSPISPAPQSSSQTPYSRVSRGLGWNWDWNARQVPSPAAL</sequence>
<evidence type="ECO:0000256" key="1">
    <source>
        <dbReference type="SAM" id="MobiDB-lite"/>
    </source>
</evidence>
<evidence type="ECO:0000313" key="3">
    <source>
        <dbReference type="EMBL" id="KAK1453811.1"/>
    </source>
</evidence>
<dbReference type="EMBL" id="MLGG01000035">
    <property type="protein sequence ID" value="KAK1453811.1"/>
    <property type="molecule type" value="Genomic_DNA"/>
</dbReference>
<protein>
    <submittedName>
        <fullName evidence="3">Uncharacterized protein</fullName>
    </submittedName>
</protein>
<evidence type="ECO:0000256" key="2">
    <source>
        <dbReference type="SAM" id="SignalP"/>
    </source>
</evidence>
<keyword evidence="4" id="KW-1185">Reference proteome</keyword>
<feature type="chain" id="PRO_5042566490" evidence="2">
    <location>
        <begin position="25"/>
        <end position="112"/>
    </location>
</feature>
<dbReference type="AlphaFoldDB" id="A0AAI9XMX7"/>
<reference evidence="3 4" key="1">
    <citation type="submission" date="2016-10" db="EMBL/GenBank/DDBJ databases">
        <title>The genome sequence of Colletotrichum fioriniae PJ7.</title>
        <authorList>
            <person name="Baroncelli R."/>
        </authorList>
    </citation>
    <scope>NUCLEOTIDE SEQUENCE [LARGE SCALE GENOMIC DNA]</scope>
    <source>
        <strain evidence="3">Col 31</strain>
    </source>
</reference>
<feature type="compositionally biased region" description="Low complexity" evidence="1">
    <location>
        <begin position="74"/>
        <end position="89"/>
    </location>
</feature>
<feature type="signal peptide" evidence="2">
    <location>
        <begin position="1"/>
        <end position="24"/>
    </location>
</feature>
<gene>
    <name evidence="3" type="ORF">CMEL01_05470</name>
</gene>
<name>A0AAI9XMX7_9PEZI</name>